<dbReference type="STRING" id="6265.A0A0B2VJ30"/>
<organism evidence="2 3">
    <name type="scientific">Toxocara canis</name>
    <name type="common">Canine roundworm</name>
    <dbReference type="NCBI Taxonomy" id="6265"/>
    <lineage>
        <taxon>Eukaryota</taxon>
        <taxon>Metazoa</taxon>
        <taxon>Ecdysozoa</taxon>
        <taxon>Nematoda</taxon>
        <taxon>Chromadorea</taxon>
        <taxon>Rhabditida</taxon>
        <taxon>Spirurina</taxon>
        <taxon>Ascaridomorpha</taxon>
        <taxon>Ascaridoidea</taxon>
        <taxon>Toxocaridae</taxon>
        <taxon>Toxocara</taxon>
    </lineage>
</organism>
<dbReference type="OrthoDB" id="6781885at2759"/>
<reference evidence="2 3" key="1">
    <citation type="submission" date="2014-11" db="EMBL/GenBank/DDBJ databases">
        <title>Genetic blueprint of the zoonotic pathogen Toxocara canis.</title>
        <authorList>
            <person name="Zhu X.-Q."/>
            <person name="Korhonen P.K."/>
            <person name="Cai H."/>
            <person name="Young N.D."/>
            <person name="Nejsum P."/>
            <person name="von Samson-Himmelstjerna G."/>
            <person name="Boag P.R."/>
            <person name="Tan P."/>
            <person name="Li Q."/>
            <person name="Min J."/>
            <person name="Yang Y."/>
            <person name="Wang X."/>
            <person name="Fang X."/>
            <person name="Hall R.S."/>
            <person name="Hofmann A."/>
            <person name="Sternberg P.W."/>
            <person name="Jex A.R."/>
            <person name="Gasser R.B."/>
        </authorList>
    </citation>
    <scope>NUCLEOTIDE SEQUENCE [LARGE SCALE GENOMIC DNA]</scope>
    <source>
        <strain evidence="2">PN_DK_2014</strain>
    </source>
</reference>
<dbReference type="GO" id="GO:0007508">
    <property type="term" value="P:larval heart development"/>
    <property type="evidence" value="ECO:0007669"/>
    <property type="project" value="TreeGrafter"/>
</dbReference>
<dbReference type="SUPFAM" id="SSF56219">
    <property type="entry name" value="DNase I-like"/>
    <property type="match status" value="1"/>
</dbReference>
<dbReference type="PANTHER" id="PTHR33395:SF22">
    <property type="entry name" value="REVERSE TRANSCRIPTASE DOMAIN-CONTAINING PROTEIN"/>
    <property type="match status" value="1"/>
</dbReference>
<dbReference type="Gene3D" id="3.60.10.10">
    <property type="entry name" value="Endonuclease/exonuclease/phosphatase"/>
    <property type="match status" value="1"/>
</dbReference>
<sequence length="253" mass="28158">MALGMDSETYAKLRADIRADLREEIMAEVRQQLIPMVRALVQEVMDSVKSTVAATQFDQDIIGLCETWLSDKIPDSLLSLNSKYNVLRSDRSCSMKGGGVAILAKRHLSFEGTETLALNSGCELVSADFSCANAYHFRFIVAYRRPECSVQETREFFDCLTNWCCVVHTTIIVGDFNIPLSRTRSYNVDMLTDFLAECGLVSLIDESTRENSLLDLLLSIDAALINNPRVTPNFGTSDHCSISLKLLGPLDQL</sequence>
<evidence type="ECO:0000313" key="3">
    <source>
        <dbReference type="Proteomes" id="UP000031036"/>
    </source>
</evidence>
<dbReference type="Pfam" id="PF14529">
    <property type="entry name" value="Exo_endo_phos_2"/>
    <property type="match status" value="1"/>
</dbReference>
<keyword evidence="3" id="KW-1185">Reference proteome</keyword>
<dbReference type="OMA" id="KSESIWA"/>
<evidence type="ECO:0000313" key="2">
    <source>
        <dbReference type="EMBL" id="KHN81389.1"/>
    </source>
</evidence>
<proteinExistence type="predicted"/>
<evidence type="ECO:0000259" key="1">
    <source>
        <dbReference type="Pfam" id="PF14529"/>
    </source>
</evidence>
<dbReference type="GO" id="GO:0061343">
    <property type="term" value="P:cell adhesion involved in heart morphogenesis"/>
    <property type="evidence" value="ECO:0007669"/>
    <property type="project" value="TreeGrafter"/>
</dbReference>
<dbReference type="GO" id="GO:0031012">
    <property type="term" value="C:extracellular matrix"/>
    <property type="evidence" value="ECO:0007669"/>
    <property type="project" value="TreeGrafter"/>
</dbReference>
<feature type="domain" description="Endonuclease/exonuclease/phosphatase" evidence="1">
    <location>
        <begin position="138"/>
        <end position="242"/>
    </location>
</feature>
<dbReference type="InterPro" id="IPR036691">
    <property type="entry name" value="Endo/exonu/phosph_ase_sf"/>
</dbReference>
<comment type="caution">
    <text evidence="2">The sequence shown here is derived from an EMBL/GenBank/DDBJ whole genome shotgun (WGS) entry which is preliminary data.</text>
</comment>
<name>A0A0B2VJ30_TOXCA</name>
<dbReference type="Proteomes" id="UP000031036">
    <property type="component" value="Unassembled WGS sequence"/>
</dbReference>
<accession>A0A0B2VJ30</accession>
<dbReference type="AlphaFoldDB" id="A0A0B2VJ30"/>
<dbReference type="EMBL" id="JPKZ01001541">
    <property type="protein sequence ID" value="KHN81389.1"/>
    <property type="molecule type" value="Genomic_DNA"/>
</dbReference>
<protein>
    <recommendedName>
        <fullName evidence="1">Endonuclease/exonuclease/phosphatase domain-containing protein</fullName>
    </recommendedName>
</protein>
<dbReference type="GO" id="GO:0003824">
    <property type="term" value="F:catalytic activity"/>
    <property type="evidence" value="ECO:0007669"/>
    <property type="project" value="InterPro"/>
</dbReference>
<dbReference type="InterPro" id="IPR005135">
    <property type="entry name" value="Endo/exonuclease/phosphatase"/>
</dbReference>
<gene>
    <name evidence="2" type="ORF">Tcan_05948</name>
</gene>
<dbReference type="PANTHER" id="PTHR33395">
    <property type="entry name" value="TRANSCRIPTASE, PUTATIVE-RELATED-RELATED"/>
    <property type="match status" value="1"/>
</dbReference>